<sequence length="243" mass="27326">MNKKFVLSALMASFLLTGCEVEEDTGDLEKYRFDFQSFNLSNIENLSSLADDDINIGLKYENNSEVSIASIHEYGLDESGYFQMSEEDIRLPYTFTFSLKNVNDNEILSKRVLSIANDQILFSIGPDDTGDYDLDVFEKPKLSSSTSTLTVINYRDQNATYSTSVELDGKEKISSLSPKKLSGQITVDHNEEYKLDILLKGNVLSSCTIPSTSNNVNRVVIFSPENIESLKDGKNCYIFDFDK</sequence>
<organism evidence="1">
    <name type="scientific">Aliivibrio wodanis</name>
    <dbReference type="NCBI Taxonomy" id="80852"/>
    <lineage>
        <taxon>Bacteria</taxon>
        <taxon>Pseudomonadati</taxon>
        <taxon>Pseudomonadota</taxon>
        <taxon>Gammaproteobacteria</taxon>
        <taxon>Vibrionales</taxon>
        <taxon>Vibrionaceae</taxon>
        <taxon>Aliivibrio</taxon>
    </lineage>
</organism>
<evidence type="ECO:0008006" key="2">
    <source>
        <dbReference type="Google" id="ProtNLM"/>
    </source>
</evidence>
<reference evidence="1" key="1">
    <citation type="submission" date="2019-09" db="EMBL/GenBank/DDBJ databases">
        <authorList>
            <person name="Hjerde E."/>
        </authorList>
    </citation>
    <scope>NUCLEOTIDE SEQUENCE</scope>
    <source>
        <strain evidence="1">06/09/160</strain>
    </source>
</reference>
<protein>
    <recommendedName>
        <fullName evidence="2">Lipoprotein</fullName>
    </recommendedName>
</protein>
<gene>
    <name evidence="1" type="ORF">AW0309160_01738</name>
</gene>
<evidence type="ECO:0000313" key="1">
    <source>
        <dbReference type="EMBL" id="VVV04354.1"/>
    </source>
</evidence>
<dbReference type="AlphaFoldDB" id="A0A5Q4ZPM4"/>
<dbReference type="PROSITE" id="PS51257">
    <property type="entry name" value="PROKAR_LIPOPROTEIN"/>
    <property type="match status" value="1"/>
</dbReference>
<name>A0A5Q4ZPM4_9GAMM</name>
<accession>A0A5Q4ZPM4</accession>
<proteinExistence type="predicted"/>
<dbReference type="EMBL" id="LR721750">
    <property type="protein sequence ID" value="VVV04354.1"/>
    <property type="molecule type" value="Genomic_DNA"/>
</dbReference>